<evidence type="ECO:0000313" key="2">
    <source>
        <dbReference type="Proteomes" id="UP001165960"/>
    </source>
</evidence>
<name>A0ACC2SZD6_9FUNG</name>
<dbReference type="EMBL" id="QTSX02003889">
    <property type="protein sequence ID" value="KAJ9067735.1"/>
    <property type="molecule type" value="Genomic_DNA"/>
</dbReference>
<organism evidence="1 2">
    <name type="scientific">Entomophthora muscae</name>
    <dbReference type="NCBI Taxonomy" id="34485"/>
    <lineage>
        <taxon>Eukaryota</taxon>
        <taxon>Fungi</taxon>
        <taxon>Fungi incertae sedis</taxon>
        <taxon>Zoopagomycota</taxon>
        <taxon>Entomophthoromycotina</taxon>
        <taxon>Entomophthoromycetes</taxon>
        <taxon>Entomophthorales</taxon>
        <taxon>Entomophthoraceae</taxon>
        <taxon>Entomophthora</taxon>
    </lineage>
</organism>
<keyword evidence="2" id="KW-1185">Reference proteome</keyword>
<protein>
    <submittedName>
        <fullName evidence="1">Retrotransposon-derived protein peg10, variant 2</fullName>
    </submittedName>
</protein>
<gene>
    <name evidence="1" type="primary">PEG10_52</name>
    <name evidence="1" type="ORF">DSO57_1039739</name>
</gene>
<reference evidence="1" key="1">
    <citation type="submission" date="2022-04" db="EMBL/GenBank/DDBJ databases">
        <title>Genome of the entomopathogenic fungus Entomophthora muscae.</title>
        <authorList>
            <person name="Elya C."/>
            <person name="Lovett B.R."/>
            <person name="Lee E."/>
            <person name="Macias A.M."/>
            <person name="Hajek A.E."/>
            <person name="De Bivort B.L."/>
            <person name="Kasson M.T."/>
            <person name="De Fine Licht H.H."/>
            <person name="Stajich J.E."/>
        </authorList>
    </citation>
    <scope>NUCLEOTIDE SEQUENCE</scope>
    <source>
        <strain evidence="1">Berkeley</strain>
    </source>
</reference>
<dbReference type="Proteomes" id="UP001165960">
    <property type="component" value="Unassembled WGS sequence"/>
</dbReference>
<accession>A0ACC2SZD6</accession>
<comment type="caution">
    <text evidence="1">The sequence shown here is derived from an EMBL/GenBank/DDBJ whole genome shotgun (WGS) entry which is preliminary data.</text>
</comment>
<evidence type="ECO:0000313" key="1">
    <source>
        <dbReference type="EMBL" id="KAJ9067735.1"/>
    </source>
</evidence>
<sequence>MATFSFSLLNSHFYTPTVDFATVAAPYVETAQYSSIIHPKAPWLVLRYTSVYYLLNHFTPFLGRFRLFGHLLHMLMIGIPVGFTLIKFNLGALLHSIGERLPNEWIPESLLEPLLSHLMGAPGRHFTYGFIFYVALIKCVALIIVTFIISFTVYKILSLFQKPTTSEPMVPRTSNQVQTIVLNTLSSVAPGDNEGNKILMLLAFSKSLFKTSPEKFTTDTQKVHHVAENLTGKSRLWYAKATLQGEDLLNNYDQFCDALLATVSPALNPNQLRDQISALYQGRMSAQDYTKEFTCLKNVIGMRDNKACYLFHKKIFFELKNFLAHHELATEFDSMVKKVIKWYTKVKQLPSWAKPQNHVPSSAVIIKENMNHPSKVQGEMPKGLIPKEGGGYQLSTEEKQHQTQLGICIYCGKAGHSAKDCQALAKVKSPTALLDSSSNKEPSQSYALLPVKLGSSKTSQEVKALLDTGAMGNFISSSLAQQLGLQEEPSSWVTLANKSCTRVTKIEGNLGVKVRNNQFDIMVSSLSNLAFPLILGFPWAKTAKAVLDLDSMTLSTQKEGITSSISFEQTEHKGILTSEDTLNVLAALKEISQAQIPPELQDLAEAFSEFSCSQLPSHRELDLCINLVPGSVPTWGKLYLVNCA</sequence>
<proteinExistence type="predicted"/>